<name>A0A8D0G6D1_SPHPU</name>
<evidence type="ECO:0000313" key="10">
    <source>
        <dbReference type="Ensembl" id="ENSSPUP00000003961.1"/>
    </source>
</evidence>
<dbReference type="Gene3D" id="3.10.290.60">
    <property type="entry name" value="Ubiquitin-activating enzyme E1, UFD domain"/>
    <property type="match status" value="1"/>
</dbReference>
<evidence type="ECO:0000256" key="5">
    <source>
        <dbReference type="ARBA" id="ARBA00022786"/>
    </source>
</evidence>
<dbReference type="GO" id="GO:0004839">
    <property type="term" value="F:ubiquitin activating enzyme activity"/>
    <property type="evidence" value="ECO:0007669"/>
    <property type="project" value="TreeGrafter"/>
</dbReference>
<keyword evidence="6 8" id="KW-0067">ATP-binding</keyword>
<dbReference type="InterPro" id="IPR018075">
    <property type="entry name" value="UBQ-activ_enz_E1"/>
</dbReference>
<evidence type="ECO:0000256" key="4">
    <source>
        <dbReference type="ARBA" id="ARBA00022741"/>
    </source>
</evidence>
<dbReference type="InterPro" id="IPR000011">
    <property type="entry name" value="UBQ/SUMO-activ_enz_E1-like"/>
</dbReference>
<reference evidence="10" key="1">
    <citation type="submission" date="2025-08" db="UniProtKB">
        <authorList>
            <consortium name="Ensembl"/>
        </authorList>
    </citation>
    <scope>IDENTIFICATION</scope>
</reference>
<dbReference type="GO" id="GO:0005524">
    <property type="term" value="F:ATP binding"/>
    <property type="evidence" value="ECO:0007669"/>
    <property type="project" value="UniProtKB-KW"/>
</dbReference>
<evidence type="ECO:0000256" key="3">
    <source>
        <dbReference type="ARBA" id="ARBA00022598"/>
    </source>
</evidence>
<dbReference type="InterPro" id="IPR045886">
    <property type="entry name" value="ThiF/MoeB/HesA"/>
</dbReference>
<sequence length="978" mass="108216">MNALESHLEIDEGLYSRQIYVLGYDAMQRMTGSSVLVSGMKGVGVETAKNIILAGVKSVTVHDQGDAQWSDLSSQFFLSEGDVGQNRAVVSQRHLAELNSYVPVVAYTEELSEKFLSAFQVVVLTNSSLEEQLRISDFCHANNICFILADTKGLLFCDFGEHFVVYDPSEAEPVSATIQHITQGCPGVVTIACEEKQEHFENGGMVTFSRVEGMTELNNSDRGVCPDPCAVSAGPYHLEIGDTTTFSPYHRGGTITQVKMPQTHSYVSTSLLSRGYGKACSPCDLTHYCTLHMAFQALHAFQSKMGRLPRPRNQVDADRLLELAQDLAGWQAPLDEELVRAFAAVSAGDLSPINAVIGAMAAQEVLKAASGKFTPLDQWFYFDAWECLPEQEHSVPLSEQDCAPRGSRYDGQIAVFGADFQERLGQQKYFVVGAGAIGCELLKNFGMIGLAAGKGGRITVTDMDTIERSNLNRQFLFRPQDVLGLRPPLKSEVAAAAVRHMNPYTNVTAHQDCLGPDTEQLYGDNFFLGLDGVATALDNPQARVYVGERCVQYLKPLLDSGTEGTKGHVQVFVPFLTESYGHAMDLAEKTYPLCTLRHFPTAIQHTLQWARDQFEGLFKKSAENVSGGEALEKLELVHSSLQEKPLSWGECVAWARRLWEQLFRNDIQQLLYNFPPDHVRHSPSYRKSGSSPSPLFPLPLDTHMAFILAASRLFAQTHRLQVSGDEVAARQVLLVLCLMLFLQPRLESQALPRDLLTLPSFRVMSQCKIPSPPPLNLSLIPLSLAPQDDNSNFHLNFIVAASNLRAENYGIPTADWLQSKRIVGRIVPAIATTTAAVAGLVCLELYKLVWGHKDLGSYRQSFLRLAEPMFICIQPCSPSKQQVRACMAPKPRPSLGDHQGLSEHGLALRMLLYREAVLYAAFWSSEKLKEQLANRLTELVHCITGKAVPKDCRFLEFQIVCEGEEEDSTPPPVHVQLH</sequence>
<dbReference type="Gene3D" id="3.40.50.12550">
    <property type="entry name" value="Ubiquitin-activating enzyme E1, inactive adenylation domain, subdomain 2"/>
    <property type="match status" value="1"/>
</dbReference>
<dbReference type="Proteomes" id="UP000694392">
    <property type="component" value="Unplaced"/>
</dbReference>
<reference evidence="10" key="2">
    <citation type="submission" date="2025-09" db="UniProtKB">
        <authorList>
            <consortium name="Ensembl"/>
        </authorList>
    </citation>
    <scope>IDENTIFICATION</scope>
</reference>
<dbReference type="UniPathway" id="UPA00143"/>
<dbReference type="Ensembl" id="ENSSPUT00000004212.1">
    <property type="protein sequence ID" value="ENSSPUP00000003961.1"/>
    <property type="gene ID" value="ENSSPUG00000002437.1"/>
</dbReference>
<dbReference type="InterPro" id="IPR035985">
    <property type="entry name" value="Ubiquitin-activating_enz"/>
</dbReference>
<dbReference type="Pfam" id="PF09358">
    <property type="entry name" value="E1_UFD"/>
    <property type="match status" value="1"/>
</dbReference>
<dbReference type="SMART" id="SM00985">
    <property type="entry name" value="UBA_e1_C"/>
    <property type="match status" value="1"/>
</dbReference>
<evidence type="ECO:0000256" key="6">
    <source>
        <dbReference type="ARBA" id="ARBA00022840"/>
    </source>
</evidence>
<dbReference type="PANTHER" id="PTHR10953">
    <property type="entry name" value="UBIQUITIN-ACTIVATING ENZYME E1"/>
    <property type="match status" value="1"/>
</dbReference>
<dbReference type="Gene3D" id="3.40.50.720">
    <property type="entry name" value="NAD(P)-binding Rossmann-like Domain"/>
    <property type="match status" value="1"/>
</dbReference>
<comment type="pathway">
    <text evidence="1">Protein modification; protein ubiquitination.</text>
</comment>
<dbReference type="GO" id="GO:0006511">
    <property type="term" value="P:ubiquitin-dependent protein catabolic process"/>
    <property type="evidence" value="ECO:0007669"/>
    <property type="project" value="TreeGrafter"/>
</dbReference>
<dbReference type="NCBIfam" id="TIGR01408">
    <property type="entry name" value="Ube1"/>
    <property type="match status" value="1"/>
</dbReference>
<dbReference type="GO" id="GO:0005737">
    <property type="term" value="C:cytoplasm"/>
    <property type="evidence" value="ECO:0007669"/>
    <property type="project" value="TreeGrafter"/>
</dbReference>
<evidence type="ECO:0000313" key="11">
    <source>
        <dbReference type="Proteomes" id="UP000694392"/>
    </source>
</evidence>
<accession>A0A8D0G6D1</accession>
<dbReference type="CDD" id="cd01491">
    <property type="entry name" value="Ube1_repeat1"/>
    <property type="match status" value="1"/>
</dbReference>
<feature type="active site" description="Glycyl thioester intermediate" evidence="7">
    <location>
        <position position="594"/>
    </location>
</feature>
<dbReference type="InterPro" id="IPR042449">
    <property type="entry name" value="Ub-E1_IAD_1"/>
</dbReference>
<keyword evidence="11" id="KW-1185">Reference proteome</keyword>
<dbReference type="InterPro" id="IPR038252">
    <property type="entry name" value="UBA_E1_C_sf"/>
</dbReference>
<dbReference type="Gene3D" id="1.10.10.2660">
    <property type="entry name" value="Ubiquitin-activating enzyme E1, SCCH domain"/>
    <property type="match status" value="1"/>
</dbReference>
<dbReference type="SUPFAM" id="SSF69572">
    <property type="entry name" value="Activating enzymes of the ubiquitin-like proteins"/>
    <property type="match status" value="2"/>
</dbReference>
<dbReference type="GO" id="GO:0006974">
    <property type="term" value="P:DNA damage response"/>
    <property type="evidence" value="ECO:0007669"/>
    <property type="project" value="TreeGrafter"/>
</dbReference>
<dbReference type="Gene3D" id="3.50.50.80">
    <property type="entry name" value="Ubiquitin-activating enzyme E1, inactive adenylation domain, subdomain 1"/>
    <property type="match status" value="1"/>
</dbReference>
<evidence type="ECO:0000256" key="2">
    <source>
        <dbReference type="ARBA" id="ARBA00005673"/>
    </source>
</evidence>
<dbReference type="Gene3D" id="2.40.30.180">
    <property type="entry name" value="Ubiquitin-activating enzyme E1, FCCH domain"/>
    <property type="match status" value="1"/>
</dbReference>
<dbReference type="InterPro" id="IPR042302">
    <property type="entry name" value="E1_FCCH_sf"/>
</dbReference>
<evidence type="ECO:0000259" key="9">
    <source>
        <dbReference type="SMART" id="SM00985"/>
    </source>
</evidence>
<dbReference type="InterPro" id="IPR000594">
    <property type="entry name" value="ThiF_NAD_FAD-bd"/>
</dbReference>
<evidence type="ECO:0000256" key="8">
    <source>
        <dbReference type="RuleBase" id="RU000519"/>
    </source>
</evidence>
<keyword evidence="3 8" id="KW-0436">Ligase</keyword>
<dbReference type="GO" id="GO:0005634">
    <property type="term" value="C:nucleus"/>
    <property type="evidence" value="ECO:0007669"/>
    <property type="project" value="TreeGrafter"/>
</dbReference>
<dbReference type="InterPro" id="IPR042063">
    <property type="entry name" value="Ubi_acti_E1_SCCH"/>
</dbReference>
<comment type="similarity">
    <text evidence="2 8">Belongs to the ubiquitin-activating E1 family.</text>
</comment>
<dbReference type="Pfam" id="PF00899">
    <property type="entry name" value="ThiF"/>
    <property type="match status" value="2"/>
</dbReference>
<evidence type="ECO:0000256" key="7">
    <source>
        <dbReference type="PROSITE-ProRule" id="PRU10132"/>
    </source>
</evidence>
<protein>
    <recommendedName>
        <fullName evidence="9">Ubiquitin-activating enzyme E1 C-terminal domain-containing protein</fullName>
    </recommendedName>
</protein>
<dbReference type="Pfam" id="PF10585">
    <property type="entry name" value="UBA_E1_SCCH"/>
    <property type="match status" value="2"/>
</dbReference>
<organism evidence="10 11">
    <name type="scientific">Sphenodon punctatus</name>
    <name type="common">Tuatara</name>
    <name type="synonym">Hatteria punctata</name>
    <dbReference type="NCBI Taxonomy" id="8508"/>
    <lineage>
        <taxon>Eukaryota</taxon>
        <taxon>Metazoa</taxon>
        <taxon>Chordata</taxon>
        <taxon>Craniata</taxon>
        <taxon>Vertebrata</taxon>
        <taxon>Euteleostomi</taxon>
        <taxon>Lepidosauria</taxon>
        <taxon>Sphenodontia</taxon>
        <taxon>Sphenodontidae</taxon>
        <taxon>Sphenodon</taxon>
    </lineage>
</organism>
<feature type="domain" description="Ubiquitin-activating enzyme E1 C-terminal" evidence="9">
    <location>
        <begin position="858"/>
        <end position="973"/>
    </location>
</feature>
<dbReference type="InterPro" id="IPR033127">
    <property type="entry name" value="UBQ-activ_enz_E1_Cys_AS"/>
</dbReference>
<evidence type="ECO:0000256" key="1">
    <source>
        <dbReference type="ARBA" id="ARBA00004906"/>
    </source>
</evidence>
<dbReference type="GeneTree" id="ENSGT00940000166138"/>
<dbReference type="FunFam" id="3.50.50.80:FF:000001">
    <property type="entry name" value="ubiquitin-like modifier-activating enzyme 1"/>
    <property type="match status" value="1"/>
</dbReference>
<dbReference type="InterPro" id="IPR019572">
    <property type="entry name" value="UBA_E1_SCCH"/>
</dbReference>
<dbReference type="PROSITE" id="PS00865">
    <property type="entry name" value="UBIQUITIN_ACTIVAT_2"/>
    <property type="match status" value="1"/>
</dbReference>
<keyword evidence="4 8" id="KW-0547">Nucleotide-binding</keyword>
<dbReference type="PRINTS" id="PR01849">
    <property type="entry name" value="UBIQUITINACT"/>
</dbReference>
<dbReference type="FunFam" id="2.40.30.180:FF:000002">
    <property type="entry name" value="Ubiquitin-activating enzyme E1 2"/>
    <property type="match status" value="1"/>
</dbReference>
<keyword evidence="5 8" id="KW-0833">Ubl conjugation pathway</keyword>
<dbReference type="PANTHER" id="PTHR10953:SF4">
    <property type="entry name" value="UBIQUITIN-ACTIVATING ENZYME E1 C-TERMINAL DOMAIN-CONTAINING PROTEIN"/>
    <property type="match status" value="1"/>
</dbReference>
<dbReference type="AlphaFoldDB" id="A0A8D0G6D1"/>
<proteinExistence type="inferred from homology"/>
<dbReference type="InterPro" id="IPR018965">
    <property type="entry name" value="Ub-activating_enz_E1_C"/>
</dbReference>